<dbReference type="InterPro" id="IPR016047">
    <property type="entry name" value="M23ase_b-sheet_dom"/>
</dbReference>
<comment type="caution">
    <text evidence="7">The sequence shown here is derived from an EMBL/GenBank/DDBJ whole genome shotgun (WGS) entry which is preliminary data.</text>
</comment>
<dbReference type="Pfam" id="PF24568">
    <property type="entry name" value="CC_PcsB"/>
    <property type="match status" value="1"/>
</dbReference>
<dbReference type="Gene3D" id="6.10.250.3150">
    <property type="match status" value="1"/>
</dbReference>
<feature type="coiled-coil region" evidence="2">
    <location>
        <begin position="45"/>
        <end position="111"/>
    </location>
</feature>
<evidence type="ECO:0000313" key="7">
    <source>
        <dbReference type="EMBL" id="MDF0479696.1"/>
    </source>
</evidence>
<reference evidence="7" key="1">
    <citation type="submission" date="2022-10" db="EMBL/GenBank/DDBJ databases">
        <title>Vagococcus sp. isolated from poultry meat.</title>
        <authorList>
            <person name="Johansson P."/>
            <person name="Bjorkroth J."/>
        </authorList>
    </citation>
    <scope>NUCLEOTIDE SEQUENCE</scope>
    <source>
        <strain evidence="7">PNs007</strain>
    </source>
</reference>
<feature type="compositionally biased region" description="Basic and acidic residues" evidence="3">
    <location>
        <begin position="260"/>
        <end position="294"/>
    </location>
</feature>
<protein>
    <submittedName>
        <fullName evidence="7">Peptidoglycan DD-metalloendopeptidase family protein</fullName>
    </submittedName>
</protein>
<evidence type="ECO:0000313" key="8">
    <source>
        <dbReference type="Proteomes" id="UP001147148"/>
    </source>
</evidence>
<proteinExistence type="predicted"/>
<sequence>MKKSLILALTVITMGVSSPLVSLADSIDDKIQAADNKIDAITKDKAEADAYLGSLESDISQLEAEYDATLAEKVSNEEKLNKINDKVSVLKEKIEKRKVQIEKQARNAQLNANESPLIYILTNSESLTDAITKGLAMTKLVSTNNDVMATQKKDKEKLVVLQDEMAEKIEVITEKTNELAANKESLLEAKLEQAVKINEIGAALATEKAEKSKFVKEKKKAEARRKAELKRLAEEKKLQEKLQKQAEEEQARQAVIAKEQAAKEQETRIKAEQEARAKAEQEQAAKEQAQKEQDAQQVVEETQVTEATTETQEETQVTEATTETQEGTQVTETTTEATTETQEETQVTEATKETQEEVQTEATTETQEETVTETEVVEQTQEEPQPEVEKEEVATPPATGSGWASPLSGALIVTSPFGYRQDPNGVSGNGHDGIDLAGSHGTPILAAKSGTVAQSGFDPSAGNYIIIDHGDGYYSYYMHMSSLIAGAGQSVSTGQTIGLMGTTGNSTGVHLHFGVATGIWSGFVNPAPLLGI</sequence>
<evidence type="ECO:0000256" key="2">
    <source>
        <dbReference type="SAM" id="Coils"/>
    </source>
</evidence>
<dbReference type="PANTHER" id="PTHR21666:SF270">
    <property type="entry name" value="MUREIN HYDROLASE ACTIVATOR ENVC"/>
    <property type="match status" value="1"/>
</dbReference>
<dbReference type="Proteomes" id="UP001147148">
    <property type="component" value="Unassembled WGS sequence"/>
</dbReference>
<accession>A0ABT5X1E0</accession>
<name>A0ABT5X1E0_9ENTE</name>
<dbReference type="Pfam" id="PF01551">
    <property type="entry name" value="Peptidase_M23"/>
    <property type="match status" value="1"/>
</dbReference>
<dbReference type="SUPFAM" id="SSF51261">
    <property type="entry name" value="Duplicated hybrid motif"/>
    <property type="match status" value="1"/>
</dbReference>
<dbReference type="Gene3D" id="2.70.70.10">
    <property type="entry name" value="Glucose Permease (Domain IIA)"/>
    <property type="match status" value="1"/>
</dbReference>
<feature type="chain" id="PRO_5047098561" evidence="4">
    <location>
        <begin position="25"/>
        <end position="532"/>
    </location>
</feature>
<evidence type="ECO:0000256" key="4">
    <source>
        <dbReference type="SAM" id="SignalP"/>
    </source>
</evidence>
<evidence type="ECO:0000256" key="1">
    <source>
        <dbReference type="ARBA" id="ARBA00022729"/>
    </source>
</evidence>
<dbReference type="InterPro" id="IPR050570">
    <property type="entry name" value="Cell_wall_metabolism_enzyme"/>
</dbReference>
<feature type="compositionally biased region" description="Acidic residues" evidence="3">
    <location>
        <begin position="366"/>
        <end position="386"/>
    </location>
</feature>
<keyword evidence="1 4" id="KW-0732">Signal</keyword>
<feature type="domain" description="M23ase beta-sheet core" evidence="5">
    <location>
        <begin position="430"/>
        <end position="516"/>
    </location>
</feature>
<feature type="signal peptide" evidence="4">
    <location>
        <begin position="1"/>
        <end position="24"/>
    </location>
</feature>
<feature type="domain" description="Peptidoglycan hydrolase PcsB coiled-coil" evidence="6">
    <location>
        <begin position="88"/>
        <end position="158"/>
    </location>
</feature>
<gene>
    <name evidence="7" type="ORF">OL233_05280</name>
</gene>
<feature type="region of interest" description="Disordered" evidence="3">
    <location>
        <begin position="260"/>
        <end position="407"/>
    </location>
</feature>
<dbReference type="InterPro" id="IPR057309">
    <property type="entry name" value="PcsB_CC"/>
</dbReference>
<dbReference type="PANTHER" id="PTHR21666">
    <property type="entry name" value="PEPTIDASE-RELATED"/>
    <property type="match status" value="1"/>
</dbReference>
<keyword evidence="2" id="KW-0175">Coiled coil</keyword>
<dbReference type="EMBL" id="JAPDSH010000003">
    <property type="protein sequence ID" value="MDF0479696.1"/>
    <property type="molecule type" value="Genomic_DNA"/>
</dbReference>
<dbReference type="InterPro" id="IPR011055">
    <property type="entry name" value="Dup_hybrid_motif"/>
</dbReference>
<dbReference type="RefSeq" id="WP_275471324.1">
    <property type="nucleotide sequence ID" value="NZ_JAPDSH010000003.1"/>
</dbReference>
<keyword evidence="8" id="KW-1185">Reference proteome</keyword>
<evidence type="ECO:0000259" key="6">
    <source>
        <dbReference type="Pfam" id="PF24568"/>
    </source>
</evidence>
<feature type="compositionally biased region" description="Low complexity" evidence="3">
    <location>
        <begin position="295"/>
        <end position="349"/>
    </location>
</feature>
<dbReference type="CDD" id="cd12797">
    <property type="entry name" value="M23_peptidase"/>
    <property type="match status" value="1"/>
</dbReference>
<evidence type="ECO:0000259" key="5">
    <source>
        <dbReference type="Pfam" id="PF01551"/>
    </source>
</evidence>
<evidence type="ECO:0000256" key="3">
    <source>
        <dbReference type="SAM" id="MobiDB-lite"/>
    </source>
</evidence>
<organism evidence="7 8">
    <name type="scientific">Vagococcus proximus</name>
    <dbReference type="NCBI Taxonomy" id="2991417"/>
    <lineage>
        <taxon>Bacteria</taxon>
        <taxon>Bacillati</taxon>
        <taxon>Bacillota</taxon>
        <taxon>Bacilli</taxon>
        <taxon>Lactobacillales</taxon>
        <taxon>Enterococcaceae</taxon>
        <taxon>Vagococcus</taxon>
    </lineage>
</organism>